<dbReference type="Gene3D" id="3.90.550.10">
    <property type="entry name" value="Spore Coat Polysaccharide Biosynthesis Protein SpsA, Chain A"/>
    <property type="match status" value="1"/>
</dbReference>
<dbReference type="Proteomes" id="UP000199603">
    <property type="component" value="Unassembled WGS sequence"/>
</dbReference>
<dbReference type="OrthoDB" id="9807209at2"/>
<evidence type="ECO:0000313" key="2">
    <source>
        <dbReference type="EMBL" id="SDD24435.1"/>
    </source>
</evidence>
<gene>
    <name evidence="2" type="ORF">SAMN04488509_101895</name>
</gene>
<name>A0A1G6T7V2_9GAMM</name>
<dbReference type="EMBL" id="FNAG01000001">
    <property type="protein sequence ID" value="SDD24435.1"/>
    <property type="molecule type" value="Genomic_DNA"/>
</dbReference>
<organism evidence="2 3">
    <name type="scientific">Aquimonas voraii</name>
    <dbReference type="NCBI Taxonomy" id="265719"/>
    <lineage>
        <taxon>Bacteria</taxon>
        <taxon>Pseudomonadati</taxon>
        <taxon>Pseudomonadota</taxon>
        <taxon>Gammaproteobacteria</taxon>
        <taxon>Lysobacterales</taxon>
        <taxon>Lysobacteraceae</taxon>
        <taxon>Aquimonas</taxon>
    </lineage>
</organism>
<dbReference type="Pfam" id="PF13692">
    <property type="entry name" value="Glyco_trans_1_4"/>
    <property type="match status" value="2"/>
</dbReference>
<protein>
    <submittedName>
        <fullName evidence="2">Glycosyltransferase, GT2 family</fullName>
    </submittedName>
</protein>
<dbReference type="Gene3D" id="3.40.50.2000">
    <property type="entry name" value="Glycogen Phosphorylase B"/>
    <property type="match status" value="3"/>
</dbReference>
<keyword evidence="3" id="KW-1185">Reference proteome</keyword>
<dbReference type="PANTHER" id="PTHR43179:SF7">
    <property type="entry name" value="RHAMNOSYLTRANSFERASE WBBL"/>
    <property type="match status" value="1"/>
</dbReference>
<dbReference type="CDD" id="cd03801">
    <property type="entry name" value="GT4_PimA-like"/>
    <property type="match status" value="1"/>
</dbReference>
<dbReference type="PANTHER" id="PTHR43179">
    <property type="entry name" value="RHAMNOSYLTRANSFERASE WBBL"/>
    <property type="match status" value="1"/>
</dbReference>
<dbReference type="Pfam" id="PF00535">
    <property type="entry name" value="Glycos_transf_2"/>
    <property type="match status" value="1"/>
</dbReference>
<dbReference type="GO" id="GO:0016740">
    <property type="term" value="F:transferase activity"/>
    <property type="evidence" value="ECO:0007669"/>
    <property type="project" value="UniProtKB-KW"/>
</dbReference>
<sequence>MNSSLPSDGTHPALLCVYAKHLAPGQTRLEALPPLPCLAGLPADLQVLQASDAASALQAALLAQPGCPVLLLDLDAELPPYTALRLLRLPRSERVLSVLDAGALALQAGASGVVDADSLDRLCWLAAPAEPLPDTGFDPRCCRLPAARVGQFAALLAAEPWPALPADCEAELYARVCLPAADQGAHPTRFDPPVLAGLRARLQPLTSESLPKGYPGLDGRPVLLHALHGWGGGSERFVGDLIESDLHAHHLLLQAVSAPDSRLTGVALALRLRPGGSALREQPLAAPIAATALHSRECVDFLSAVCVDYGVGGVLVSSLIGLSLDLLRSGLPTAVVCHDYHPLWPSLHADFGAADFDGSEPALRACVAAQGADYPFGERRAEAWLALRAAYIEALLKARARLIAPTRAVLGNYLRLAPALSELPQQCIPHGIAPFAAPLPPPASRAGRARLRVLVPGRINGGKGEHLLAELIPRLPEQVELVLLGCGAAGMRFFGADRVHLLMDYQREDLPRLVAELNPDIALLPASVAETFSYTLSELRLLGLPVLATRLGSYLERIQHGRDGLLVEPDAGAIARALEFIARSPAALASLRARPVAVQSLADMAAAYAEALNIQIRSALAAANGVRPLVEISALGLAARLAEAKAHIDALSARSLHWEAQAAERARWARDQEKLAQERTAWAENQGLRITALERELESAGESVEASRLRLLQVLRAAGESSEQLGDRTSLSEAAEVAAGRLDALDHEVRRLGEWVQSLERQRDEFEAERNRILQSSSWKLTRPLRGARKLIERGLASLGFRRQRAGSLVSRGLRSLRTRGVSGTLQRIRAEVRPELPPTVLDIPTSLPFAPFALPCPETPRVSVVIPVYNHLDHSLTCLRSIAAHPSLIAAEIIVVDDCSADDTEATLPQIEGLRYQRNPQNLGFIGACNAGAEAARGEYLVFLNNDTAVQPGWLDALIETFETEARVGLVGAKLIYPDGRLQEAGGIVFNDASGWNYGRFGDPGAPEYNYLREVDYCSGAAIAIRAELFAEFGGFDRHYAPAYYEDTDLAMKVWAHGLRVLYQPKSAVVHFEGVSSGTDTSTGVKAYQVVNQQKFLERWAERLKAHPAPGTPIELARQHRDSRRVLIIDATTPTPDQDSGSLRMVNLMRVLRAEGVAVSFFADNRAFVERYTTDLQQLGVEVLWHPFLADVPGWFAEHGRHFDLIVLSRHYIAIQYVDLVRLHAPQARLVFDTVDLHYLREQREAELSGRDDLRRQAAQTRDKELDLIRRSDITLVVSPVEQALLATEAPGARVDILSNVHEVFGCRKPFEQRHDLVFMGGYQHTPNVDAVLWFADEVLPLIRAEAPEITFHIVGSKAPESVRALGERPGIVFQGFVPDVAPFMDDCRLAVAPLRYGAGVKGKVNMSMSYGQPVVATPIAIEGMHAEPGVDVLVAESAEDFARQVLRAYRDRELWHTLSAGGLANVERHFGFESARRAVRGLFAG</sequence>
<feature type="domain" description="Glycosyltransferase 2-like" evidence="1">
    <location>
        <begin position="864"/>
        <end position="990"/>
    </location>
</feature>
<dbReference type="CDD" id="cd04186">
    <property type="entry name" value="GT_2_like_c"/>
    <property type="match status" value="1"/>
</dbReference>
<dbReference type="InterPro" id="IPR001173">
    <property type="entry name" value="Glyco_trans_2-like"/>
</dbReference>
<dbReference type="InterPro" id="IPR029044">
    <property type="entry name" value="Nucleotide-diphossugar_trans"/>
</dbReference>
<accession>A0A1G6T7V2</accession>
<proteinExistence type="predicted"/>
<dbReference type="SUPFAM" id="SSF53756">
    <property type="entry name" value="UDP-Glycosyltransferase/glycogen phosphorylase"/>
    <property type="match status" value="2"/>
</dbReference>
<dbReference type="SUPFAM" id="SSF53448">
    <property type="entry name" value="Nucleotide-diphospho-sugar transferases"/>
    <property type="match status" value="1"/>
</dbReference>
<evidence type="ECO:0000259" key="1">
    <source>
        <dbReference type="Pfam" id="PF00535"/>
    </source>
</evidence>
<dbReference type="STRING" id="265719.SAMN04488509_101895"/>
<evidence type="ECO:0000313" key="3">
    <source>
        <dbReference type="Proteomes" id="UP000199603"/>
    </source>
</evidence>
<reference evidence="2 3" key="1">
    <citation type="submission" date="2016-10" db="EMBL/GenBank/DDBJ databases">
        <authorList>
            <person name="de Groot N.N."/>
        </authorList>
    </citation>
    <scope>NUCLEOTIDE SEQUENCE [LARGE SCALE GENOMIC DNA]</scope>
    <source>
        <strain evidence="2 3">DSM 16957</strain>
    </source>
</reference>
<keyword evidence="2" id="KW-0808">Transferase</keyword>